<feature type="region of interest" description="Disordered" evidence="1">
    <location>
        <begin position="159"/>
        <end position="227"/>
    </location>
</feature>
<name>W4KHS6_HETIT</name>
<dbReference type="Proteomes" id="UP000030671">
    <property type="component" value="Unassembled WGS sequence"/>
</dbReference>
<dbReference type="EMBL" id="KI925456">
    <property type="protein sequence ID" value="ETW84855.1"/>
    <property type="molecule type" value="Genomic_DNA"/>
</dbReference>
<organism evidence="2 3">
    <name type="scientific">Heterobasidion irregulare (strain TC 32-1)</name>
    <dbReference type="NCBI Taxonomy" id="747525"/>
    <lineage>
        <taxon>Eukaryota</taxon>
        <taxon>Fungi</taxon>
        <taxon>Dikarya</taxon>
        <taxon>Basidiomycota</taxon>
        <taxon>Agaricomycotina</taxon>
        <taxon>Agaricomycetes</taxon>
        <taxon>Russulales</taxon>
        <taxon>Bondarzewiaceae</taxon>
        <taxon>Heterobasidion</taxon>
        <taxon>Heterobasidion annosum species complex</taxon>
    </lineage>
</organism>
<dbReference type="InParanoid" id="W4KHS6"/>
<feature type="compositionally biased region" description="Basic and acidic residues" evidence="1">
    <location>
        <begin position="217"/>
        <end position="227"/>
    </location>
</feature>
<evidence type="ECO:0000313" key="3">
    <source>
        <dbReference type="Proteomes" id="UP000030671"/>
    </source>
</evidence>
<accession>W4KHS6</accession>
<dbReference type="HOGENOM" id="CLU_1219814_0_0_1"/>
<feature type="compositionally biased region" description="Polar residues" evidence="1">
    <location>
        <begin position="159"/>
        <end position="169"/>
    </location>
</feature>
<dbReference type="RefSeq" id="XP_009544482.1">
    <property type="nucleotide sequence ID" value="XM_009546187.1"/>
</dbReference>
<keyword evidence="3" id="KW-1185">Reference proteome</keyword>
<feature type="compositionally biased region" description="Basic and acidic residues" evidence="1">
    <location>
        <begin position="173"/>
        <end position="197"/>
    </location>
</feature>
<evidence type="ECO:0000313" key="2">
    <source>
        <dbReference type="EMBL" id="ETW84855.1"/>
    </source>
</evidence>
<reference evidence="2 3" key="1">
    <citation type="journal article" date="2012" name="New Phytol.">
        <title>Insight into trade-off between wood decay and parasitism from the genome of a fungal forest pathogen.</title>
        <authorList>
            <person name="Olson A."/>
            <person name="Aerts A."/>
            <person name="Asiegbu F."/>
            <person name="Belbahri L."/>
            <person name="Bouzid O."/>
            <person name="Broberg A."/>
            <person name="Canback B."/>
            <person name="Coutinho P.M."/>
            <person name="Cullen D."/>
            <person name="Dalman K."/>
            <person name="Deflorio G."/>
            <person name="van Diepen L.T."/>
            <person name="Dunand C."/>
            <person name="Duplessis S."/>
            <person name="Durling M."/>
            <person name="Gonthier P."/>
            <person name="Grimwood J."/>
            <person name="Fossdal C.G."/>
            <person name="Hansson D."/>
            <person name="Henrissat B."/>
            <person name="Hietala A."/>
            <person name="Himmelstrand K."/>
            <person name="Hoffmeister D."/>
            <person name="Hogberg N."/>
            <person name="James T.Y."/>
            <person name="Karlsson M."/>
            <person name="Kohler A."/>
            <person name="Kues U."/>
            <person name="Lee Y.H."/>
            <person name="Lin Y.C."/>
            <person name="Lind M."/>
            <person name="Lindquist E."/>
            <person name="Lombard V."/>
            <person name="Lucas S."/>
            <person name="Lunden K."/>
            <person name="Morin E."/>
            <person name="Murat C."/>
            <person name="Park J."/>
            <person name="Raffaello T."/>
            <person name="Rouze P."/>
            <person name="Salamov A."/>
            <person name="Schmutz J."/>
            <person name="Solheim H."/>
            <person name="Stahlberg J."/>
            <person name="Velez H."/>
            <person name="de Vries R.P."/>
            <person name="Wiebenga A."/>
            <person name="Woodward S."/>
            <person name="Yakovlev I."/>
            <person name="Garbelotto M."/>
            <person name="Martin F."/>
            <person name="Grigoriev I.V."/>
            <person name="Stenlid J."/>
        </authorList>
    </citation>
    <scope>NUCLEOTIDE SEQUENCE [LARGE SCALE GENOMIC DNA]</scope>
    <source>
        <strain evidence="2 3">TC 32-1</strain>
    </source>
</reference>
<dbReference type="GeneID" id="20666734"/>
<dbReference type="AlphaFoldDB" id="W4KHS6"/>
<sequence length="227" mass="26370">MSELKLKVQVSESKIRGGRFGCAMRIRDPRNGSRDRDRKLFIQKCARVWICLVSSEYLLREGNEESNAKHGSILFSARERKDVGYFTFWRVETKKRHITRRLRELDRYTRWKEEKCKQEEKSSAPKRSCTLALCTESEHVDNASGKAANGSTYWNLETVSAPDNPTTIPRTLIDPRQKQKGRKQQECCETEGERERAIDDDDAEAAWGAQGQRWARNKREEKENGRG</sequence>
<gene>
    <name evidence="2" type="ORF">HETIRDRAFT_121127</name>
</gene>
<evidence type="ECO:0000256" key="1">
    <source>
        <dbReference type="SAM" id="MobiDB-lite"/>
    </source>
</evidence>
<protein>
    <submittedName>
        <fullName evidence="2">Uncharacterized protein</fullName>
    </submittedName>
</protein>
<proteinExistence type="predicted"/>
<dbReference type="KEGG" id="hir:HETIRDRAFT_121127"/>